<reference evidence="3 4" key="1">
    <citation type="submission" date="2024-01" db="EMBL/GenBank/DDBJ databases">
        <title>Comparative genomics of Cryptococcus and Kwoniella reveals pathogenesis evolution and contrasting modes of karyotype evolution via chromosome fusion or intercentromeric recombination.</title>
        <authorList>
            <person name="Coelho M.A."/>
            <person name="David-Palma M."/>
            <person name="Shea T."/>
            <person name="Bowers K."/>
            <person name="McGinley-Smith S."/>
            <person name="Mohammad A.W."/>
            <person name="Gnirke A."/>
            <person name="Yurkov A.M."/>
            <person name="Nowrousian M."/>
            <person name="Sun S."/>
            <person name="Cuomo C.A."/>
            <person name="Heitman J."/>
        </authorList>
    </citation>
    <scope>NUCLEOTIDE SEQUENCE [LARGE SCALE GENOMIC DNA]</scope>
    <source>
        <strain evidence="3 4">PYCC6329</strain>
    </source>
</reference>
<dbReference type="Proteomes" id="UP001358614">
    <property type="component" value="Chromosome 3"/>
</dbReference>
<feature type="compositionally biased region" description="Low complexity" evidence="1">
    <location>
        <begin position="109"/>
        <end position="123"/>
    </location>
</feature>
<feature type="region of interest" description="Disordered" evidence="1">
    <location>
        <begin position="105"/>
        <end position="125"/>
    </location>
</feature>
<evidence type="ECO:0000256" key="1">
    <source>
        <dbReference type="SAM" id="MobiDB-lite"/>
    </source>
</evidence>
<name>A0AAX4KVF3_9TREE</name>
<dbReference type="RefSeq" id="XP_066088403.1">
    <property type="nucleotide sequence ID" value="XM_066232306.1"/>
</dbReference>
<dbReference type="EMBL" id="CP144091">
    <property type="protein sequence ID" value="WWD10436.1"/>
    <property type="molecule type" value="Genomic_DNA"/>
</dbReference>
<keyword evidence="4" id="KW-1185">Reference proteome</keyword>
<evidence type="ECO:0000313" key="3">
    <source>
        <dbReference type="EMBL" id="WWD10436.1"/>
    </source>
</evidence>
<proteinExistence type="predicted"/>
<gene>
    <name evidence="3" type="ORF">V865_008572</name>
</gene>
<dbReference type="AlphaFoldDB" id="A0AAX4KVF3"/>
<evidence type="ECO:0000259" key="2">
    <source>
        <dbReference type="SMART" id="SM01155"/>
    </source>
</evidence>
<protein>
    <recommendedName>
        <fullName evidence="2">Ribosomal protein mS38 C-terminal domain-containing protein</fullName>
    </recommendedName>
</protein>
<dbReference type="GeneID" id="91107373"/>
<accession>A0AAX4KVF3</accession>
<feature type="compositionally biased region" description="Polar residues" evidence="1">
    <location>
        <begin position="12"/>
        <end position="32"/>
    </location>
</feature>
<organism evidence="3 4">
    <name type="scientific">Kwoniella europaea PYCC6329</name>
    <dbReference type="NCBI Taxonomy" id="1423913"/>
    <lineage>
        <taxon>Eukaryota</taxon>
        <taxon>Fungi</taxon>
        <taxon>Dikarya</taxon>
        <taxon>Basidiomycota</taxon>
        <taxon>Agaricomycotina</taxon>
        <taxon>Tremellomycetes</taxon>
        <taxon>Tremellales</taxon>
        <taxon>Cryptococcaceae</taxon>
        <taxon>Kwoniella</taxon>
    </lineage>
</organism>
<dbReference type="Pfam" id="PF08213">
    <property type="entry name" value="COX24_C"/>
    <property type="match status" value="1"/>
</dbReference>
<dbReference type="InterPro" id="IPR013177">
    <property type="entry name" value="Ribosomal_mS38_C"/>
</dbReference>
<feature type="compositionally biased region" description="Basic residues" evidence="1">
    <location>
        <begin position="338"/>
        <end position="366"/>
    </location>
</feature>
<dbReference type="SMART" id="SM01155">
    <property type="entry name" value="DUF1713"/>
    <property type="match status" value="1"/>
</dbReference>
<dbReference type="KEGG" id="ker:91107373"/>
<evidence type="ECO:0000313" key="4">
    <source>
        <dbReference type="Proteomes" id="UP001358614"/>
    </source>
</evidence>
<feature type="domain" description="Ribosomal protein mS38 C-terminal" evidence="2">
    <location>
        <begin position="333"/>
        <end position="366"/>
    </location>
</feature>
<feature type="region of interest" description="Disordered" evidence="1">
    <location>
        <begin position="325"/>
        <end position="366"/>
    </location>
</feature>
<sequence length="366" mass="40166">MLLRRLYSSLPSTRVGGTSTALSSIPSATGSKPSIRGRIKPRSANTSALCKPKQPISVSTVPKSEGNGRVRRRIRSISNPNHEINVVSDSNRTSSTGPLSIFDIEEDYSNPSTAPTSTSPSSPRLLFTHPVPSKDAVEGFKPIYLYPEQFKLHYTFTPSHHPLPLNMGTAIYTHPRNSISTKSDELEDIFSKPSGPDPTKSLRRTTKSGLGDHHRVLSNLSHPELLHHLGGLVDPWAAHQIQSDSGLGLEAILSSKLNELKESSKKEQEQLERIFSGSETKDSSRGVIQSKGEVEVNTKDANLDEVVGGLNDVLAKMGLSGSTKETVQEGGVMLDSVKRKRKKKISKHKYKKRRKATRALRKRLGK</sequence>
<feature type="region of interest" description="Disordered" evidence="1">
    <location>
        <begin position="12"/>
        <end position="69"/>
    </location>
</feature>